<dbReference type="AlphaFoldDB" id="A0A915HS56"/>
<dbReference type="WBParaSite" id="nRc.2.0.1.t04212-RA">
    <property type="protein sequence ID" value="nRc.2.0.1.t04212-RA"/>
    <property type="gene ID" value="nRc.2.0.1.g04212"/>
</dbReference>
<protein>
    <submittedName>
        <fullName evidence="2">Four helix bundle protein</fullName>
    </submittedName>
</protein>
<proteinExistence type="predicted"/>
<keyword evidence="1" id="KW-1185">Reference proteome</keyword>
<organism evidence="1 2">
    <name type="scientific">Romanomermis culicivorax</name>
    <name type="common">Nematode worm</name>
    <dbReference type="NCBI Taxonomy" id="13658"/>
    <lineage>
        <taxon>Eukaryota</taxon>
        <taxon>Metazoa</taxon>
        <taxon>Ecdysozoa</taxon>
        <taxon>Nematoda</taxon>
        <taxon>Enoplea</taxon>
        <taxon>Dorylaimia</taxon>
        <taxon>Mermithida</taxon>
        <taxon>Mermithoidea</taxon>
        <taxon>Mermithidae</taxon>
        <taxon>Romanomermis</taxon>
    </lineage>
</organism>
<accession>A0A915HS56</accession>
<evidence type="ECO:0000313" key="2">
    <source>
        <dbReference type="WBParaSite" id="nRc.2.0.1.t04212-RA"/>
    </source>
</evidence>
<sequence length="67" mass="7655">MSSKSVDNDHYVQLTIVSRLSLIASAHFRNASFYDRMNLDAEKEIRIAVFLSLRINLLQGLAEELTE</sequence>
<name>A0A915HS56_ROMCU</name>
<dbReference type="Proteomes" id="UP000887565">
    <property type="component" value="Unplaced"/>
</dbReference>
<evidence type="ECO:0000313" key="1">
    <source>
        <dbReference type="Proteomes" id="UP000887565"/>
    </source>
</evidence>
<reference evidence="2" key="1">
    <citation type="submission" date="2022-11" db="UniProtKB">
        <authorList>
            <consortium name="WormBaseParasite"/>
        </authorList>
    </citation>
    <scope>IDENTIFICATION</scope>
</reference>